<dbReference type="EMBL" id="LRGB01002428">
    <property type="protein sequence ID" value="KZS07730.1"/>
    <property type="molecule type" value="Genomic_DNA"/>
</dbReference>
<name>A0A164QGG0_9CRUS</name>
<keyword evidence="2" id="KW-1185">Reference proteome</keyword>
<evidence type="ECO:0000313" key="2">
    <source>
        <dbReference type="Proteomes" id="UP000076858"/>
    </source>
</evidence>
<gene>
    <name evidence="1" type="ORF">APZ42_028496</name>
</gene>
<sequence>MCCKLSALSIPCFQILKLLCLTNHHPYTSALHCFSSSLLSLLNANRHSGSPLPYHEIENIVNHAAKSSSYESCSYRFLVGFHCNIHPG</sequence>
<proteinExistence type="predicted"/>
<dbReference type="Proteomes" id="UP000076858">
    <property type="component" value="Unassembled WGS sequence"/>
</dbReference>
<protein>
    <submittedName>
        <fullName evidence="1">Uncharacterized protein</fullName>
    </submittedName>
</protein>
<accession>A0A164QGG0</accession>
<reference evidence="1 2" key="1">
    <citation type="submission" date="2016-03" db="EMBL/GenBank/DDBJ databases">
        <title>EvidentialGene: Evidence-directed Construction of Genes on Genomes.</title>
        <authorList>
            <person name="Gilbert D.G."/>
            <person name="Choi J.-H."/>
            <person name="Mockaitis K."/>
            <person name="Colbourne J."/>
            <person name="Pfrender M."/>
        </authorList>
    </citation>
    <scope>NUCLEOTIDE SEQUENCE [LARGE SCALE GENOMIC DNA]</scope>
    <source>
        <strain evidence="1 2">Xinb3</strain>
        <tissue evidence="1">Complete organism</tissue>
    </source>
</reference>
<organism evidence="1 2">
    <name type="scientific">Daphnia magna</name>
    <dbReference type="NCBI Taxonomy" id="35525"/>
    <lineage>
        <taxon>Eukaryota</taxon>
        <taxon>Metazoa</taxon>
        <taxon>Ecdysozoa</taxon>
        <taxon>Arthropoda</taxon>
        <taxon>Crustacea</taxon>
        <taxon>Branchiopoda</taxon>
        <taxon>Diplostraca</taxon>
        <taxon>Cladocera</taxon>
        <taxon>Anomopoda</taxon>
        <taxon>Daphniidae</taxon>
        <taxon>Daphnia</taxon>
    </lineage>
</organism>
<evidence type="ECO:0000313" key="1">
    <source>
        <dbReference type="EMBL" id="KZS07730.1"/>
    </source>
</evidence>
<comment type="caution">
    <text evidence="1">The sequence shown here is derived from an EMBL/GenBank/DDBJ whole genome shotgun (WGS) entry which is preliminary data.</text>
</comment>
<dbReference type="AlphaFoldDB" id="A0A164QGG0"/>